<feature type="transmembrane region" description="Helical" evidence="3">
    <location>
        <begin position="49"/>
        <end position="66"/>
    </location>
</feature>
<comment type="caution">
    <text evidence="5">The sequence shown here is derived from an EMBL/GenBank/DDBJ whole genome shotgun (WGS) entry which is preliminary data.</text>
</comment>
<evidence type="ECO:0000313" key="6">
    <source>
        <dbReference type="Proteomes" id="UP000812440"/>
    </source>
</evidence>
<sequence>MGLRVSRSRAALLVLLSLGLTLALGFGLPEVLKRIFKCFGFPNDSVAHGIVLLYVMFVLWVAMPSVPRGSLPVQDKAVLITGCDTGFGFGLANHLHKLGFTVFAGCMFKDINGNGAEELQKIQSNRLQVLQLNVCNEDEVARAVEFVTQHLPNAERGLWGVVNNAGMSTFGDVEFTSLDKYKEVMDVNLLGTIRITKAFLPLIRRAKGRLVCLGSTLGRMCKPSRSCYSISKFGVEAFTGCLRQEMYQWGVNIINIEVGNFIAATNLFTKEGIERRGEEMWEEASDVVCTDYGRAYLLHQVAKMKSIVGCGKKDMTDVINAIIDALRSKYPYTRYTLTDTYSWIEFQIMSHLPTAIADWMYIS</sequence>
<dbReference type="Proteomes" id="UP000812440">
    <property type="component" value="Chromosome 5"/>
</dbReference>
<dbReference type="AlphaFoldDB" id="A0A8T2JNW9"/>
<dbReference type="PROSITE" id="PS00061">
    <property type="entry name" value="ADH_SHORT"/>
    <property type="match status" value="1"/>
</dbReference>
<dbReference type="PANTHER" id="PTHR43313">
    <property type="entry name" value="SHORT-CHAIN DEHYDROGENASE/REDUCTASE FAMILY 9C"/>
    <property type="match status" value="1"/>
</dbReference>
<keyword evidence="6" id="KW-1185">Reference proteome</keyword>
<dbReference type="EMBL" id="JAACNH010000004">
    <property type="protein sequence ID" value="KAG8445107.1"/>
    <property type="molecule type" value="Genomic_DNA"/>
</dbReference>
<dbReference type="GO" id="GO:0016491">
    <property type="term" value="F:oxidoreductase activity"/>
    <property type="evidence" value="ECO:0007669"/>
    <property type="project" value="UniProtKB-KW"/>
</dbReference>
<accession>A0A8T2JNW9</accession>
<evidence type="ECO:0000256" key="1">
    <source>
        <dbReference type="ARBA" id="ARBA00006484"/>
    </source>
</evidence>
<feature type="chain" id="PRO_5036275730" evidence="4">
    <location>
        <begin position="26"/>
        <end position="363"/>
    </location>
</feature>
<name>A0A8T2JNW9_9PIPI</name>
<reference evidence="5" key="1">
    <citation type="thesis" date="2020" institute="ProQuest LLC" country="789 East Eisenhower Parkway, Ann Arbor, MI, USA">
        <title>Comparative Genomics and Chromosome Evolution.</title>
        <authorList>
            <person name="Mudd A.B."/>
        </authorList>
    </citation>
    <scope>NUCLEOTIDE SEQUENCE</scope>
    <source>
        <strain evidence="5">Female2</strain>
        <tissue evidence="5">Blood</tissue>
    </source>
</reference>
<evidence type="ECO:0000256" key="4">
    <source>
        <dbReference type="SAM" id="SignalP"/>
    </source>
</evidence>
<dbReference type="Pfam" id="PF00106">
    <property type="entry name" value="adh_short"/>
    <property type="match status" value="1"/>
</dbReference>
<dbReference type="EMBL" id="JAACNH010000004">
    <property type="protein sequence ID" value="KAG8445108.1"/>
    <property type="molecule type" value="Genomic_DNA"/>
</dbReference>
<gene>
    <name evidence="5" type="ORF">GDO86_010032</name>
</gene>
<keyword evidence="2" id="KW-0560">Oxidoreductase</keyword>
<evidence type="ECO:0000256" key="2">
    <source>
        <dbReference type="ARBA" id="ARBA00023002"/>
    </source>
</evidence>
<comment type="similarity">
    <text evidence="1">Belongs to the short-chain dehydrogenases/reductases (SDR) family.</text>
</comment>
<organism evidence="5 6">
    <name type="scientific">Hymenochirus boettgeri</name>
    <name type="common">Congo dwarf clawed frog</name>
    <dbReference type="NCBI Taxonomy" id="247094"/>
    <lineage>
        <taxon>Eukaryota</taxon>
        <taxon>Metazoa</taxon>
        <taxon>Chordata</taxon>
        <taxon>Craniata</taxon>
        <taxon>Vertebrata</taxon>
        <taxon>Euteleostomi</taxon>
        <taxon>Amphibia</taxon>
        <taxon>Batrachia</taxon>
        <taxon>Anura</taxon>
        <taxon>Pipoidea</taxon>
        <taxon>Pipidae</taxon>
        <taxon>Pipinae</taxon>
        <taxon>Hymenochirus</taxon>
    </lineage>
</organism>
<keyword evidence="3" id="KW-1133">Transmembrane helix</keyword>
<dbReference type="Gene3D" id="3.40.50.720">
    <property type="entry name" value="NAD(P)-binding Rossmann-like Domain"/>
    <property type="match status" value="1"/>
</dbReference>
<proteinExistence type="inferred from homology"/>
<keyword evidence="4" id="KW-0732">Signal</keyword>
<dbReference type="PRINTS" id="PR00081">
    <property type="entry name" value="GDHRDH"/>
</dbReference>
<dbReference type="InterPro" id="IPR002347">
    <property type="entry name" value="SDR_fam"/>
</dbReference>
<dbReference type="InterPro" id="IPR036291">
    <property type="entry name" value="NAD(P)-bd_dom_sf"/>
</dbReference>
<dbReference type="OrthoDB" id="2102561at2759"/>
<keyword evidence="3" id="KW-0472">Membrane</keyword>
<protein>
    <submittedName>
        <fullName evidence="5">Uncharacterized protein</fullName>
    </submittedName>
</protein>
<dbReference type="InterPro" id="IPR020904">
    <property type="entry name" value="Sc_DH/Rdtase_CS"/>
</dbReference>
<dbReference type="SUPFAM" id="SSF51735">
    <property type="entry name" value="NAD(P)-binding Rossmann-fold domains"/>
    <property type="match status" value="1"/>
</dbReference>
<dbReference type="PANTHER" id="PTHR43313:SF49">
    <property type="entry name" value="D-BETA-HYDROXYBUTYRATE DEHYDROGENASE, MITOCHONDRIAL"/>
    <property type="match status" value="1"/>
</dbReference>
<feature type="signal peptide" evidence="4">
    <location>
        <begin position="1"/>
        <end position="25"/>
    </location>
</feature>
<evidence type="ECO:0000313" key="5">
    <source>
        <dbReference type="EMBL" id="KAG8445107.1"/>
    </source>
</evidence>
<evidence type="ECO:0000256" key="3">
    <source>
        <dbReference type="SAM" id="Phobius"/>
    </source>
</evidence>
<keyword evidence="3" id="KW-0812">Transmembrane</keyword>
<dbReference type="GO" id="GO:0008202">
    <property type="term" value="P:steroid metabolic process"/>
    <property type="evidence" value="ECO:0007669"/>
    <property type="project" value="TreeGrafter"/>
</dbReference>